<feature type="transmembrane region" description="Helical" evidence="1">
    <location>
        <begin position="6"/>
        <end position="25"/>
    </location>
</feature>
<organism evidence="2 3">
    <name type="scientific">Winogradskya humida</name>
    <dbReference type="NCBI Taxonomy" id="113566"/>
    <lineage>
        <taxon>Bacteria</taxon>
        <taxon>Bacillati</taxon>
        <taxon>Actinomycetota</taxon>
        <taxon>Actinomycetes</taxon>
        <taxon>Micromonosporales</taxon>
        <taxon>Micromonosporaceae</taxon>
        <taxon>Winogradskya</taxon>
    </lineage>
</organism>
<sequence>MGLVVVSPLWFLGPYLVLRGCSGFLVRWVGRYGVLVAVPAVVVVAGTDLGLLPGGVAVVAGWAVPWVLGIAVAGGFGRRRDGVWMVAGGGAVLGVLVTVGGYPVSAVGVPGDGRSNLAPPSLVAVALGVAQIGVFLALRRPGRTGVAWARRAVREAGRVGVPVYLWHQSVLLGAVAVFAGRGGLVGVPDGGGWVLDRVAWLPVLGVGLAAVAGVRWRTTRWGRIS</sequence>
<name>A0ABQ3ZF25_9ACTN</name>
<protein>
    <recommendedName>
        <fullName evidence="4">Acyltransferase-like protein</fullName>
    </recommendedName>
</protein>
<feature type="transmembrane region" description="Helical" evidence="1">
    <location>
        <begin position="83"/>
        <end position="105"/>
    </location>
</feature>
<dbReference type="Proteomes" id="UP000603200">
    <property type="component" value="Unassembled WGS sequence"/>
</dbReference>
<proteinExistence type="predicted"/>
<accession>A0ABQ3ZF25</accession>
<feature type="transmembrane region" description="Helical" evidence="1">
    <location>
        <begin position="57"/>
        <end position="76"/>
    </location>
</feature>
<evidence type="ECO:0000313" key="2">
    <source>
        <dbReference type="EMBL" id="GIE17179.1"/>
    </source>
</evidence>
<evidence type="ECO:0000313" key="3">
    <source>
        <dbReference type="Proteomes" id="UP000603200"/>
    </source>
</evidence>
<gene>
    <name evidence="2" type="ORF">Ahu01nite_002810</name>
</gene>
<keyword evidence="1" id="KW-0812">Transmembrane</keyword>
<evidence type="ECO:0000256" key="1">
    <source>
        <dbReference type="SAM" id="Phobius"/>
    </source>
</evidence>
<feature type="transmembrane region" description="Helical" evidence="1">
    <location>
        <begin position="199"/>
        <end position="216"/>
    </location>
</feature>
<keyword evidence="1" id="KW-0472">Membrane</keyword>
<reference evidence="2 3" key="1">
    <citation type="submission" date="2021-01" db="EMBL/GenBank/DDBJ databases">
        <title>Whole genome shotgun sequence of Actinoplanes humidus NBRC 14915.</title>
        <authorList>
            <person name="Komaki H."/>
            <person name="Tamura T."/>
        </authorList>
    </citation>
    <scope>NUCLEOTIDE SEQUENCE [LARGE SCALE GENOMIC DNA]</scope>
    <source>
        <strain evidence="2 3">NBRC 14915</strain>
    </source>
</reference>
<feature type="transmembrane region" description="Helical" evidence="1">
    <location>
        <begin position="159"/>
        <end position="179"/>
    </location>
</feature>
<dbReference type="EMBL" id="BOMN01000003">
    <property type="protein sequence ID" value="GIE17179.1"/>
    <property type="molecule type" value="Genomic_DNA"/>
</dbReference>
<keyword evidence="3" id="KW-1185">Reference proteome</keyword>
<comment type="caution">
    <text evidence="2">The sequence shown here is derived from an EMBL/GenBank/DDBJ whole genome shotgun (WGS) entry which is preliminary data.</text>
</comment>
<keyword evidence="1" id="KW-1133">Transmembrane helix</keyword>
<evidence type="ECO:0008006" key="4">
    <source>
        <dbReference type="Google" id="ProtNLM"/>
    </source>
</evidence>
<feature type="transmembrane region" description="Helical" evidence="1">
    <location>
        <begin position="117"/>
        <end position="138"/>
    </location>
</feature>
<feature type="transmembrane region" description="Helical" evidence="1">
    <location>
        <begin position="32"/>
        <end position="51"/>
    </location>
</feature>